<protein>
    <submittedName>
        <fullName evidence="1">Uncharacterized protein</fullName>
    </submittedName>
</protein>
<proteinExistence type="predicted"/>
<reference evidence="1" key="1">
    <citation type="journal article" date="2015" name="Nature">
        <title>Complex archaea that bridge the gap between prokaryotes and eukaryotes.</title>
        <authorList>
            <person name="Spang A."/>
            <person name="Saw J.H."/>
            <person name="Jorgensen S.L."/>
            <person name="Zaremba-Niedzwiedzka K."/>
            <person name="Martijn J."/>
            <person name="Lind A.E."/>
            <person name="van Eijk R."/>
            <person name="Schleper C."/>
            <person name="Guy L."/>
            <person name="Ettema T.J."/>
        </authorList>
    </citation>
    <scope>NUCLEOTIDE SEQUENCE</scope>
</reference>
<dbReference type="EMBL" id="LAZR01055588">
    <property type="protein sequence ID" value="KKK76036.1"/>
    <property type="molecule type" value="Genomic_DNA"/>
</dbReference>
<dbReference type="AlphaFoldDB" id="A0A0F9AV01"/>
<feature type="non-terminal residue" evidence="1">
    <location>
        <position position="1"/>
    </location>
</feature>
<name>A0A0F9AV01_9ZZZZ</name>
<gene>
    <name evidence="1" type="ORF">LCGC14_2867760</name>
</gene>
<sequence>KTYNADGRQIVVNSLQELYNLIEEDYHNAGADCLLEDMHKDLTAGNFAEPFMCEQKKGKFSLYKTIYIENVLPKLEMINPC</sequence>
<comment type="caution">
    <text evidence="1">The sequence shown here is derived from an EMBL/GenBank/DDBJ whole genome shotgun (WGS) entry which is preliminary data.</text>
</comment>
<organism evidence="1">
    <name type="scientific">marine sediment metagenome</name>
    <dbReference type="NCBI Taxonomy" id="412755"/>
    <lineage>
        <taxon>unclassified sequences</taxon>
        <taxon>metagenomes</taxon>
        <taxon>ecological metagenomes</taxon>
    </lineage>
</organism>
<evidence type="ECO:0000313" key="1">
    <source>
        <dbReference type="EMBL" id="KKK76036.1"/>
    </source>
</evidence>
<accession>A0A0F9AV01</accession>